<comment type="function">
    <text evidence="6">Common component of the spliceosome and rRNA processing machinery.</text>
</comment>
<feature type="non-terminal residue" evidence="8">
    <location>
        <position position="1"/>
    </location>
</feature>
<keyword evidence="3 6" id="KW-0694">RNA-binding</keyword>
<dbReference type="AlphaFoldDB" id="T2M3W1"/>
<sequence>GREGHYRRGGFLIVVITLSQLYNSETQTLINKAAARRNNDFENMVKAKKEEETTVENGDVAIDDSKLERPNYEELITQMNIIAKPLASKKMTKKIYKIVKKAAKAKQLRRGVKEVLKAIRKKEKGIVIFAGDVSPLDVYSHMPVMCEENKLPYCFVPARIDLGLASQTKRATCVVLVKKDDAYDSSFTELRDRIKEMPLPL</sequence>
<keyword evidence="4 6" id="KW-0539">Nucleus</keyword>
<proteinExistence type="evidence at transcript level"/>
<dbReference type="GO" id="GO:0031429">
    <property type="term" value="C:box H/ACA snoRNP complex"/>
    <property type="evidence" value="ECO:0007669"/>
    <property type="project" value="UniProtKB-UniRule"/>
</dbReference>
<evidence type="ECO:0000313" key="8">
    <source>
        <dbReference type="EMBL" id="CDG66973.1"/>
    </source>
</evidence>
<dbReference type="OrthoDB" id="5364946at2759"/>
<evidence type="ECO:0000256" key="6">
    <source>
        <dbReference type="RuleBase" id="RU366039"/>
    </source>
</evidence>
<gene>
    <name evidence="8" type="primary">NHP2</name>
</gene>
<protein>
    <recommendedName>
        <fullName evidence="6">H/ACA ribonucleoprotein complex subunit 2</fullName>
    </recommendedName>
    <alternativeName>
        <fullName evidence="6">Nucleolar protein family A member 2</fullName>
    </alternativeName>
</protein>
<reference evidence="8" key="1">
    <citation type="journal article" date="2013" name="Genome Biol. Evol.">
        <title>Punctuated emergences of genetic and phenotypic innovations in eumetazoan, bilaterian, euteleostome, and hominidae ancestors.</title>
        <authorList>
            <person name="Wenger Y."/>
            <person name="Galliot B."/>
        </authorList>
    </citation>
    <scope>NUCLEOTIDE SEQUENCE</scope>
    <source>
        <tissue evidence="8">Whole animals</tissue>
    </source>
</reference>
<comment type="subcellular location">
    <subcellularLocation>
        <location evidence="1 6">Nucleus</location>
        <location evidence="1 6">Nucleolus</location>
    </subcellularLocation>
</comment>
<evidence type="ECO:0000256" key="4">
    <source>
        <dbReference type="ARBA" id="ARBA00023242"/>
    </source>
</evidence>
<organism evidence="8">
    <name type="scientific">Hydra vulgaris</name>
    <name type="common">Hydra</name>
    <name type="synonym">Hydra attenuata</name>
    <dbReference type="NCBI Taxonomy" id="6087"/>
    <lineage>
        <taxon>Eukaryota</taxon>
        <taxon>Metazoa</taxon>
        <taxon>Cnidaria</taxon>
        <taxon>Hydrozoa</taxon>
        <taxon>Hydroidolina</taxon>
        <taxon>Anthoathecata</taxon>
        <taxon>Aplanulata</taxon>
        <taxon>Hydridae</taxon>
        <taxon>Hydra</taxon>
    </lineage>
</organism>
<evidence type="ECO:0000256" key="2">
    <source>
        <dbReference type="ARBA" id="ARBA00007337"/>
    </source>
</evidence>
<evidence type="ECO:0000256" key="3">
    <source>
        <dbReference type="ARBA" id="ARBA00022884"/>
    </source>
</evidence>
<dbReference type="InterPro" id="IPR029064">
    <property type="entry name" value="Ribosomal_eL30-like_sf"/>
</dbReference>
<accession>T2M3W1</accession>
<evidence type="ECO:0000256" key="1">
    <source>
        <dbReference type="ARBA" id="ARBA00004604"/>
    </source>
</evidence>
<dbReference type="PRINTS" id="PR00881">
    <property type="entry name" value="L7ARS6FAMILY"/>
</dbReference>
<keyword evidence="5 6" id="KW-0687">Ribonucleoprotein</keyword>
<dbReference type="GO" id="GO:0003723">
    <property type="term" value="F:RNA binding"/>
    <property type="evidence" value="ECO:0007669"/>
    <property type="project" value="UniProtKB-UniRule"/>
</dbReference>
<dbReference type="Gene3D" id="3.30.1330.30">
    <property type="match status" value="1"/>
</dbReference>
<dbReference type="InterPro" id="IPR050257">
    <property type="entry name" value="eL8/uL1-like"/>
</dbReference>
<dbReference type="PRINTS" id="PR00883">
    <property type="entry name" value="NUCLEARHMG"/>
</dbReference>
<dbReference type="Pfam" id="PF01248">
    <property type="entry name" value="Ribosomal_L7Ae"/>
    <property type="match status" value="1"/>
</dbReference>
<dbReference type="InterPro" id="IPR002415">
    <property type="entry name" value="H/ACA_rnp_Nhp2-like"/>
</dbReference>
<comment type="similarity">
    <text evidence="2 6">Belongs to the eukaryotic ribosomal protein eL8 family.</text>
</comment>
<name>T2M3W1_HYDVU</name>
<comment type="function">
    <text evidence="6">Required for ribosome biogenesis. Part of a complex which catalyzes pseudouridylation of rRNA. This involves the isomerization of uridine such that the ribose is subsequently attached to C5, instead of the normal N1. Pseudouridine ('psi') residues may serve to stabilize the conformation of rRNAs.</text>
</comment>
<feature type="domain" description="Ribosomal protein eL8/eL30/eS12/Gadd45" evidence="7">
    <location>
        <begin position="93"/>
        <end position="182"/>
    </location>
</feature>
<dbReference type="EMBL" id="HAAD01000741">
    <property type="protein sequence ID" value="CDG66973.1"/>
    <property type="molecule type" value="mRNA"/>
</dbReference>
<dbReference type="SUPFAM" id="SSF55315">
    <property type="entry name" value="L30e-like"/>
    <property type="match status" value="1"/>
</dbReference>
<dbReference type="PANTHER" id="PTHR23105">
    <property type="entry name" value="RIBOSOMAL PROTEIN L7AE FAMILY MEMBER"/>
    <property type="match status" value="1"/>
</dbReference>
<dbReference type="GO" id="GO:0031120">
    <property type="term" value="P:snRNA pseudouridine synthesis"/>
    <property type="evidence" value="ECO:0007669"/>
    <property type="project" value="UniProtKB-UniRule"/>
</dbReference>
<dbReference type="GO" id="GO:0000398">
    <property type="term" value="P:mRNA splicing, via spliceosome"/>
    <property type="evidence" value="ECO:0007669"/>
    <property type="project" value="UniProtKB-UniRule"/>
</dbReference>
<evidence type="ECO:0000256" key="5">
    <source>
        <dbReference type="ARBA" id="ARBA00023274"/>
    </source>
</evidence>
<dbReference type="InterPro" id="IPR018492">
    <property type="entry name" value="Ribosomal_eL8/Nhp2"/>
</dbReference>
<dbReference type="InterPro" id="IPR004038">
    <property type="entry name" value="Ribosomal_eL8/eL30/eS12/Gad45"/>
</dbReference>
<evidence type="ECO:0000259" key="7">
    <source>
        <dbReference type="Pfam" id="PF01248"/>
    </source>
</evidence>